<sequence length="296" mass="32545">MDGQPRGRRRPRPGGEGLALGRPTVDRSRRAPALPVTERVYRATNVLGRGVIRALGVDTRWIGIEHLPEQGPVIVAANHASYPDFVLLEQAAVERGRYLRFMCRHDIWNVPFVRAAMDRMQHVPVDREAPAAAYLRSRRLLLQGEAVCSFPEAGISHSYTVRSLMRGVARLAQETGAPVVPVAIWGSQRVWSVGVPDARGRKPRPDLTRGRRVDVSFGAPLSVGPDDDVIAWTRRLGALLTDQLEELQRLPHHVPAPGERAPWYPAHLGGHAPTRAEAAHLDSVPRSAVSPTWGPG</sequence>
<dbReference type="GO" id="GO:0003841">
    <property type="term" value="F:1-acylglycerol-3-phosphate O-acyltransferase activity"/>
    <property type="evidence" value="ECO:0007669"/>
    <property type="project" value="TreeGrafter"/>
</dbReference>
<organism evidence="5 6">
    <name type="scientific">Nocardioides zhouii</name>
    <dbReference type="NCBI Taxonomy" id="1168729"/>
    <lineage>
        <taxon>Bacteria</taxon>
        <taxon>Bacillati</taxon>
        <taxon>Actinomycetota</taxon>
        <taxon>Actinomycetes</taxon>
        <taxon>Propionibacteriales</taxon>
        <taxon>Nocardioidaceae</taxon>
        <taxon>Nocardioides</taxon>
    </lineage>
</organism>
<evidence type="ECO:0000313" key="6">
    <source>
        <dbReference type="Proteomes" id="UP000291101"/>
    </source>
</evidence>
<dbReference type="PANTHER" id="PTHR10434:SF55">
    <property type="entry name" value="POSSIBLE ACYLTRANSFERASE"/>
    <property type="match status" value="1"/>
</dbReference>
<dbReference type="OrthoDB" id="3210041at2"/>
<dbReference type="SUPFAM" id="SSF69593">
    <property type="entry name" value="Glycerol-3-phosphate (1)-acyltransferase"/>
    <property type="match status" value="1"/>
</dbReference>
<evidence type="ECO:0000256" key="1">
    <source>
        <dbReference type="ARBA" id="ARBA00022679"/>
    </source>
</evidence>
<evidence type="ECO:0000256" key="3">
    <source>
        <dbReference type="SAM" id="MobiDB-lite"/>
    </source>
</evidence>
<dbReference type="EMBL" id="SDWV01000002">
    <property type="protein sequence ID" value="RYC14115.1"/>
    <property type="molecule type" value="Genomic_DNA"/>
</dbReference>
<dbReference type="GO" id="GO:0005886">
    <property type="term" value="C:plasma membrane"/>
    <property type="evidence" value="ECO:0007669"/>
    <property type="project" value="TreeGrafter"/>
</dbReference>
<dbReference type="Pfam" id="PF01553">
    <property type="entry name" value="Acyltransferase"/>
    <property type="match status" value="1"/>
</dbReference>
<feature type="compositionally biased region" description="Basic residues" evidence="3">
    <location>
        <begin position="1"/>
        <end position="12"/>
    </location>
</feature>
<evidence type="ECO:0000256" key="2">
    <source>
        <dbReference type="ARBA" id="ARBA00023315"/>
    </source>
</evidence>
<dbReference type="Proteomes" id="UP000291101">
    <property type="component" value="Unassembled WGS sequence"/>
</dbReference>
<feature type="domain" description="Phospholipid/glycerol acyltransferase" evidence="4">
    <location>
        <begin position="73"/>
        <end position="187"/>
    </location>
</feature>
<accession>A0A4Q2T5L2</accession>
<dbReference type="PANTHER" id="PTHR10434">
    <property type="entry name" value="1-ACYL-SN-GLYCEROL-3-PHOSPHATE ACYLTRANSFERASE"/>
    <property type="match status" value="1"/>
</dbReference>
<dbReference type="InterPro" id="IPR002123">
    <property type="entry name" value="Plipid/glycerol_acylTrfase"/>
</dbReference>
<gene>
    <name evidence="5" type="ORF">EUA94_01975</name>
</gene>
<protein>
    <submittedName>
        <fullName evidence="5">1-acyl-sn-glycerol-3-phosphate acyltransferase</fullName>
    </submittedName>
</protein>
<keyword evidence="6" id="KW-1185">Reference proteome</keyword>
<dbReference type="SMART" id="SM00563">
    <property type="entry name" value="PlsC"/>
    <property type="match status" value="1"/>
</dbReference>
<dbReference type="GO" id="GO:0006654">
    <property type="term" value="P:phosphatidic acid biosynthetic process"/>
    <property type="evidence" value="ECO:0007669"/>
    <property type="project" value="TreeGrafter"/>
</dbReference>
<keyword evidence="2 5" id="KW-0012">Acyltransferase</keyword>
<dbReference type="CDD" id="cd07989">
    <property type="entry name" value="LPLAT_AGPAT-like"/>
    <property type="match status" value="1"/>
</dbReference>
<name>A0A4Q2T5L2_9ACTN</name>
<comment type="caution">
    <text evidence="5">The sequence shown here is derived from an EMBL/GenBank/DDBJ whole genome shotgun (WGS) entry which is preliminary data.</text>
</comment>
<dbReference type="AlphaFoldDB" id="A0A4Q2T5L2"/>
<keyword evidence="1 5" id="KW-0808">Transferase</keyword>
<evidence type="ECO:0000259" key="4">
    <source>
        <dbReference type="SMART" id="SM00563"/>
    </source>
</evidence>
<evidence type="ECO:0000313" key="5">
    <source>
        <dbReference type="EMBL" id="RYC14115.1"/>
    </source>
</evidence>
<proteinExistence type="predicted"/>
<feature type="region of interest" description="Disordered" evidence="3">
    <location>
        <begin position="1"/>
        <end position="29"/>
    </location>
</feature>
<reference evidence="5 6" key="1">
    <citation type="submission" date="2019-01" db="EMBL/GenBank/DDBJ databases">
        <title>Novel species of Nocardioides.</title>
        <authorList>
            <person name="Liu Q."/>
            <person name="X Y.-H."/>
        </authorList>
    </citation>
    <scope>NUCLEOTIDE SEQUENCE [LARGE SCALE GENOMIC DNA]</scope>
    <source>
        <strain evidence="5 6">HLT2-9</strain>
    </source>
</reference>